<name>A0ABS6AQJ7_9NOCA</name>
<gene>
    <name evidence="1" type="ORF">KO481_01945</name>
</gene>
<sequence length="74" mass="8350">MQRAEALRVLASCMMTIEMTSGEDPDYREAMRRKLEAGANAIRCGVGEATVQRMGRFTMLEMQRIRQLADAPVE</sequence>
<comment type="caution">
    <text evidence="1">The sequence shown here is derived from an EMBL/GenBank/DDBJ whole genome shotgun (WGS) entry which is preliminary data.</text>
</comment>
<protein>
    <submittedName>
        <fullName evidence="1">Uncharacterized protein</fullName>
    </submittedName>
</protein>
<accession>A0ABS6AQJ7</accession>
<organism evidence="1 2">
    <name type="scientific">Nocardia albiluteola</name>
    <dbReference type="NCBI Taxonomy" id="2842303"/>
    <lineage>
        <taxon>Bacteria</taxon>
        <taxon>Bacillati</taxon>
        <taxon>Actinomycetota</taxon>
        <taxon>Actinomycetes</taxon>
        <taxon>Mycobacteriales</taxon>
        <taxon>Nocardiaceae</taxon>
        <taxon>Nocardia</taxon>
    </lineage>
</organism>
<proteinExistence type="predicted"/>
<dbReference type="RefSeq" id="WP_215915176.1">
    <property type="nucleotide sequence ID" value="NZ_JAHKNI010000001.1"/>
</dbReference>
<keyword evidence="2" id="KW-1185">Reference proteome</keyword>
<reference evidence="1 2" key="1">
    <citation type="submission" date="2021-06" db="EMBL/GenBank/DDBJ databases">
        <title>Actinomycetes sequencing.</title>
        <authorList>
            <person name="Shan Q."/>
        </authorList>
    </citation>
    <scope>NUCLEOTIDE SEQUENCE [LARGE SCALE GENOMIC DNA]</scope>
    <source>
        <strain evidence="1 2">NEAU-G5</strain>
    </source>
</reference>
<dbReference type="EMBL" id="JAHKNI010000001">
    <property type="protein sequence ID" value="MBU3060287.1"/>
    <property type="molecule type" value="Genomic_DNA"/>
</dbReference>
<dbReference type="Proteomes" id="UP000733379">
    <property type="component" value="Unassembled WGS sequence"/>
</dbReference>
<evidence type="ECO:0000313" key="2">
    <source>
        <dbReference type="Proteomes" id="UP000733379"/>
    </source>
</evidence>
<evidence type="ECO:0000313" key="1">
    <source>
        <dbReference type="EMBL" id="MBU3060287.1"/>
    </source>
</evidence>